<proteinExistence type="predicted"/>
<sequence length="79" mass="8849">MPITCKACSICRDSVEQALERVNLPYTHSQSGSTSIYTVNITSPTTWNPNSLAKLCWNKLEFPYHQAKRSGNTIQCTNV</sequence>
<reference evidence="1" key="1">
    <citation type="journal article" date="2023" name="Mol. Phylogenet. Evol.">
        <title>Genome-scale phylogeny and comparative genomics of the fungal order Sordariales.</title>
        <authorList>
            <person name="Hensen N."/>
            <person name="Bonometti L."/>
            <person name="Westerberg I."/>
            <person name="Brannstrom I.O."/>
            <person name="Guillou S."/>
            <person name="Cros-Aarteil S."/>
            <person name="Calhoun S."/>
            <person name="Haridas S."/>
            <person name="Kuo A."/>
            <person name="Mondo S."/>
            <person name="Pangilinan J."/>
            <person name="Riley R."/>
            <person name="LaButti K."/>
            <person name="Andreopoulos B."/>
            <person name="Lipzen A."/>
            <person name="Chen C."/>
            <person name="Yan M."/>
            <person name="Daum C."/>
            <person name="Ng V."/>
            <person name="Clum A."/>
            <person name="Steindorff A."/>
            <person name="Ohm R.A."/>
            <person name="Martin F."/>
            <person name="Silar P."/>
            <person name="Natvig D.O."/>
            <person name="Lalanne C."/>
            <person name="Gautier V."/>
            <person name="Ament-Velasquez S.L."/>
            <person name="Kruys A."/>
            <person name="Hutchinson M.I."/>
            <person name="Powell A.J."/>
            <person name="Barry K."/>
            <person name="Miller A.N."/>
            <person name="Grigoriev I.V."/>
            <person name="Debuchy R."/>
            <person name="Gladieux P."/>
            <person name="Hiltunen Thoren M."/>
            <person name="Johannesson H."/>
        </authorList>
    </citation>
    <scope>NUCLEOTIDE SEQUENCE</scope>
    <source>
        <strain evidence="1">CBS 532.94</strain>
    </source>
</reference>
<organism evidence="1 2">
    <name type="scientific">Achaetomium macrosporum</name>
    <dbReference type="NCBI Taxonomy" id="79813"/>
    <lineage>
        <taxon>Eukaryota</taxon>
        <taxon>Fungi</taxon>
        <taxon>Dikarya</taxon>
        <taxon>Ascomycota</taxon>
        <taxon>Pezizomycotina</taxon>
        <taxon>Sordariomycetes</taxon>
        <taxon>Sordariomycetidae</taxon>
        <taxon>Sordariales</taxon>
        <taxon>Chaetomiaceae</taxon>
        <taxon>Achaetomium</taxon>
    </lineage>
</organism>
<reference evidence="1" key="2">
    <citation type="submission" date="2023-05" db="EMBL/GenBank/DDBJ databases">
        <authorList>
            <consortium name="Lawrence Berkeley National Laboratory"/>
            <person name="Steindorff A."/>
            <person name="Hensen N."/>
            <person name="Bonometti L."/>
            <person name="Westerberg I."/>
            <person name="Brannstrom I.O."/>
            <person name="Guillou S."/>
            <person name="Cros-Aarteil S."/>
            <person name="Calhoun S."/>
            <person name="Haridas S."/>
            <person name="Kuo A."/>
            <person name="Mondo S."/>
            <person name="Pangilinan J."/>
            <person name="Riley R."/>
            <person name="Labutti K."/>
            <person name="Andreopoulos B."/>
            <person name="Lipzen A."/>
            <person name="Chen C."/>
            <person name="Yanf M."/>
            <person name="Daum C."/>
            <person name="Ng V."/>
            <person name="Clum A."/>
            <person name="Ohm R."/>
            <person name="Martin F."/>
            <person name="Silar P."/>
            <person name="Natvig D."/>
            <person name="Lalanne C."/>
            <person name="Gautier V."/>
            <person name="Ament-Velasquez S.L."/>
            <person name="Kruys A."/>
            <person name="Hutchinson M.I."/>
            <person name="Powell A.J."/>
            <person name="Barry K."/>
            <person name="Miller A.N."/>
            <person name="Grigoriev I.V."/>
            <person name="Debuchy R."/>
            <person name="Gladieux P."/>
            <person name="Thoren M.H."/>
            <person name="Johannesson H."/>
        </authorList>
    </citation>
    <scope>NUCLEOTIDE SEQUENCE</scope>
    <source>
        <strain evidence="1">CBS 532.94</strain>
    </source>
</reference>
<keyword evidence="2" id="KW-1185">Reference proteome</keyword>
<name>A0AAN7C427_9PEZI</name>
<accession>A0AAN7C427</accession>
<evidence type="ECO:0000313" key="1">
    <source>
        <dbReference type="EMBL" id="KAK4235014.1"/>
    </source>
</evidence>
<dbReference type="EMBL" id="MU860306">
    <property type="protein sequence ID" value="KAK4235014.1"/>
    <property type="molecule type" value="Genomic_DNA"/>
</dbReference>
<dbReference type="AlphaFoldDB" id="A0AAN7C427"/>
<evidence type="ECO:0000313" key="2">
    <source>
        <dbReference type="Proteomes" id="UP001303760"/>
    </source>
</evidence>
<gene>
    <name evidence="1" type="ORF">C8A03DRAFT_18179</name>
</gene>
<dbReference type="Proteomes" id="UP001303760">
    <property type="component" value="Unassembled WGS sequence"/>
</dbReference>
<protein>
    <submittedName>
        <fullName evidence="1">Uncharacterized protein</fullName>
    </submittedName>
</protein>
<comment type="caution">
    <text evidence="1">The sequence shown here is derived from an EMBL/GenBank/DDBJ whole genome shotgun (WGS) entry which is preliminary data.</text>
</comment>